<dbReference type="Proteomes" id="UP000051682">
    <property type="component" value="Unassembled WGS sequence"/>
</dbReference>
<keyword evidence="2" id="KW-1185">Reference proteome</keyword>
<organism evidence="1 2">
    <name type="scientific">Chryseobacterium aquaticum</name>
    <dbReference type="NCBI Taxonomy" id="452084"/>
    <lineage>
        <taxon>Bacteria</taxon>
        <taxon>Pseudomonadati</taxon>
        <taxon>Bacteroidota</taxon>
        <taxon>Flavobacteriia</taxon>
        <taxon>Flavobacteriales</taxon>
        <taxon>Weeksellaceae</taxon>
        <taxon>Chryseobacterium group</taxon>
        <taxon>Chryseobacterium</taxon>
    </lineage>
</organism>
<gene>
    <name evidence="1" type="ORF">AR438_02040</name>
</gene>
<accession>A0A0Q3HW04</accession>
<dbReference type="EMBL" id="LLYZ01000002">
    <property type="protein sequence ID" value="KQK27016.1"/>
    <property type="molecule type" value="Genomic_DNA"/>
</dbReference>
<dbReference type="RefSeq" id="WP_056011292.1">
    <property type="nucleotide sequence ID" value="NZ_JAZDST010000048.1"/>
</dbReference>
<dbReference type="STRING" id="452084.AR438_02040"/>
<evidence type="ECO:0000313" key="2">
    <source>
        <dbReference type="Proteomes" id="UP000051682"/>
    </source>
</evidence>
<dbReference type="AlphaFoldDB" id="A0A0Q3HW04"/>
<dbReference type="InterPro" id="IPR005901">
    <property type="entry name" value="GLPGLI"/>
</dbReference>
<protein>
    <recommendedName>
        <fullName evidence="3">GLPGLI family protein</fullName>
    </recommendedName>
</protein>
<reference evidence="1 2" key="1">
    <citation type="submission" date="2015-10" db="EMBL/GenBank/DDBJ databases">
        <title>Chryseobacterium aquaticum genome.</title>
        <authorList>
            <person name="Newman J.D."/>
            <person name="Ferguson M.B."/>
            <person name="Miller J.R."/>
        </authorList>
    </citation>
    <scope>NUCLEOTIDE SEQUENCE [LARGE SCALE GENOMIC DNA]</scope>
    <source>
        <strain evidence="1 2">KCTC 12483</strain>
    </source>
</reference>
<evidence type="ECO:0000313" key="1">
    <source>
        <dbReference type="EMBL" id="KQK27016.1"/>
    </source>
</evidence>
<name>A0A0Q3HW04_9FLAO</name>
<comment type="caution">
    <text evidence="1">The sequence shown here is derived from an EMBL/GenBank/DDBJ whole genome shotgun (WGS) entry which is preliminary data.</text>
</comment>
<proteinExistence type="predicted"/>
<sequence>MKKIFLFLVLGCVYSFGQKINFEPTIRVFYDSTLQLGEKYRHDQKFVLIGNSQDYYFAAAQNYLNDTKQYESKGVDTRTISDYFQERVIRSNNKTTVFTIAIDAKIRYEENTNLKWVLYGETKIINGVKCQMAATNKYGRRWIAYFSKEYPQSLGPYKFTGLPGLIFELYDTRGDYHFTLVKVEKFDDNFEFNINEYKNFSKDKYLKAKYNMEFTIAGFPGAEEELRRELQNAFERKKKMHNNPLELKPFE</sequence>
<dbReference type="OrthoDB" id="1440774at2"/>
<evidence type="ECO:0008006" key="3">
    <source>
        <dbReference type="Google" id="ProtNLM"/>
    </source>
</evidence>
<dbReference type="NCBIfam" id="TIGR01200">
    <property type="entry name" value="GLPGLI"/>
    <property type="match status" value="1"/>
</dbReference>